<sequence length="72" mass="8531">MKKPSYLILALPLLLLTGCLEVDQHPEWIRGEYAGKEDNRHFQTHFHNDRLAWSATIQNRNQKQNEYNRANP</sequence>
<proteinExistence type="predicted"/>
<evidence type="ECO:0000313" key="2">
    <source>
        <dbReference type="Proteomes" id="UP001595665"/>
    </source>
</evidence>
<keyword evidence="2" id="KW-1185">Reference proteome</keyword>
<dbReference type="EMBL" id="JBHRVV010000001">
    <property type="protein sequence ID" value="MFC3458500.1"/>
    <property type="molecule type" value="Genomic_DNA"/>
</dbReference>
<dbReference type="RefSeq" id="WP_312550354.1">
    <property type="nucleotide sequence ID" value="NZ_JBHRVV010000001.1"/>
</dbReference>
<evidence type="ECO:0000313" key="1">
    <source>
        <dbReference type="EMBL" id="MFC3458500.1"/>
    </source>
</evidence>
<reference evidence="2" key="1">
    <citation type="journal article" date="2019" name="Int. J. Syst. Evol. Microbiol.">
        <title>The Global Catalogue of Microorganisms (GCM) 10K type strain sequencing project: providing services to taxonomists for standard genome sequencing and annotation.</title>
        <authorList>
            <consortium name="The Broad Institute Genomics Platform"/>
            <consortium name="The Broad Institute Genome Sequencing Center for Infectious Disease"/>
            <person name="Wu L."/>
            <person name="Ma J."/>
        </authorList>
    </citation>
    <scope>NUCLEOTIDE SEQUENCE [LARGE SCALE GENOMIC DNA]</scope>
    <source>
        <strain evidence="2">CCM 7480</strain>
    </source>
</reference>
<name>A0ABV7PK30_9BURK</name>
<organism evidence="1 2">
    <name type="scientific">Massilia haematophila</name>
    <dbReference type="NCBI Taxonomy" id="457923"/>
    <lineage>
        <taxon>Bacteria</taxon>
        <taxon>Pseudomonadati</taxon>
        <taxon>Pseudomonadota</taxon>
        <taxon>Betaproteobacteria</taxon>
        <taxon>Burkholderiales</taxon>
        <taxon>Oxalobacteraceae</taxon>
        <taxon>Telluria group</taxon>
        <taxon>Massilia</taxon>
    </lineage>
</organism>
<accession>A0ABV7PK30</accession>
<dbReference type="Proteomes" id="UP001595665">
    <property type="component" value="Unassembled WGS sequence"/>
</dbReference>
<dbReference type="PROSITE" id="PS51257">
    <property type="entry name" value="PROKAR_LIPOPROTEIN"/>
    <property type="match status" value="1"/>
</dbReference>
<protein>
    <recommendedName>
        <fullName evidence="3">Lipoprotein</fullName>
    </recommendedName>
</protein>
<comment type="caution">
    <text evidence="1">The sequence shown here is derived from an EMBL/GenBank/DDBJ whole genome shotgun (WGS) entry which is preliminary data.</text>
</comment>
<evidence type="ECO:0008006" key="3">
    <source>
        <dbReference type="Google" id="ProtNLM"/>
    </source>
</evidence>
<gene>
    <name evidence="1" type="ORF">ACFOPH_09600</name>
</gene>